<proteinExistence type="predicted"/>
<dbReference type="InterPro" id="IPR043502">
    <property type="entry name" value="DNA/RNA_pol_sf"/>
</dbReference>
<evidence type="ECO:0000313" key="1">
    <source>
        <dbReference type="EMBL" id="AYO28767.1"/>
    </source>
</evidence>
<dbReference type="EMBL" id="MH795132">
    <property type="protein sequence ID" value="AYO28744.1"/>
    <property type="molecule type" value="Genomic_DNA"/>
</dbReference>
<dbReference type="InterPro" id="IPR023211">
    <property type="entry name" value="DNA_pol_palm_dom_sf"/>
</dbReference>
<accession>A0A3G2R062</accession>
<dbReference type="SUPFAM" id="SSF56672">
    <property type="entry name" value="DNA/RNA polymerases"/>
    <property type="match status" value="1"/>
</dbReference>
<keyword evidence="1" id="KW-0934">Plastid</keyword>
<sequence length="665" mass="78047">MSFEYFLDILSVHNLYPIVKDKKQFSILVSTSLKPHIADNERLSQYRMDINRYIQNTFVEEEEQGSSKSFFQSASFLRFFLMIRQLNSLRFQELTKNTFRKQFSGRVQKNPLDSEIVKNYKAFQNSNHAMAITQNSLKRKKYSNLINGCSVKSLLIRYASTTGVFNMLVTDGRCQNEQPDEFLKSNIGDVDFVSCYGTALESPTVLAYTSEQKKTTLGVFLEKYEHELIDGFYSILISGKLSFAQNLLYSKIVKNDLFHMRINKILNHYESSNTMDVENNDLMTDLVLLTHEIINGIITADVLKVLRKICSSQEWSDFKNMEVVSAVFYKKSDFESDLDTFFKKIDMKNAKNAYRYNSKNQSIDDSRTRAWFSIPLKDFVGPLINERKNLKKLYKETLNSSYNSMQENYKLIINTLYGVLASPYFEIGNTVLANNITARARVNIWLLSRSLKGIQCITDGFQYCVREVFQWKKPPIRKPGLEILSDYKKMEKNRYFQCISLYPDMKSLPTNIDEIVSEHVSKFLEPYDLKLAYQIEHKTEHFSHEMCYLLKAHYILHTLNETFISKIGGIRSKDENEAFLMKLMKSFLLKKPFLVLSETNFLHEETLIASIHDYEISKKKNMVQYPGYPMKKLKEFHLTSCERLFVNEEMFYYWKKIHQCHRNNY</sequence>
<reference evidence="1" key="1">
    <citation type="submission" date="2018-08" db="EMBL/GenBank/DDBJ databases">
        <title>Comparative Plastid Genomics of Synurophyceae: Evolutionary Evidence of Lateral Gene Transfer and Inverted Repeat Dynamics.</title>
        <authorList>
            <person name="Kim J.I."/>
            <person name="Shin H."/>
            <person name="Skaloud P."/>
            <person name="Jung J."/>
            <person name="Yoon H.S."/>
            <person name="Archibald J.M."/>
            <person name="Shin W."/>
        </authorList>
    </citation>
    <scope>NUCLEOTIDE SEQUENCE</scope>
    <source>
        <strain evidence="1">CCMP1781</strain>
    </source>
</reference>
<dbReference type="Gene3D" id="1.10.287.690">
    <property type="entry name" value="Helix hairpin bin"/>
    <property type="match status" value="1"/>
</dbReference>
<organism evidence="1">
    <name type="scientific">Neotessella volvocina</name>
    <dbReference type="NCBI Taxonomy" id="52559"/>
    <lineage>
        <taxon>Eukaryota</taxon>
        <taxon>Sar</taxon>
        <taxon>Stramenopiles</taxon>
        <taxon>Ochrophyta</taxon>
        <taxon>Synurophyceae</taxon>
        <taxon>Synurales</taxon>
        <taxon>Neotessellaceae</taxon>
        <taxon>Neotessella</taxon>
    </lineage>
</organism>
<protein>
    <submittedName>
        <fullName evidence="1">Uncharacterized protein</fullName>
    </submittedName>
</protein>
<dbReference type="AlphaFoldDB" id="A0A3G2R062"/>
<dbReference type="Gene3D" id="3.90.1600.10">
    <property type="entry name" value="Palm domain of DNA polymerase"/>
    <property type="match status" value="1"/>
</dbReference>
<name>A0A3G2R062_9STRA</name>
<geneLocation type="plastid" evidence="1"/>
<dbReference type="EMBL" id="MH795132">
    <property type="protein sequence ID" value="AYO28767.1"/>
    <property type="molecule type" value="Genomic_DNA"/>
</dbReference>